<comment type="caution">
    <text evidence="2">The sequence shown here is derived from an EMBL/GenBank/DDBJ whole genome shotgun (WGS) entry which is preliminary data.</text>
</comment>
<gene>
    <name evidence="2" type="ORF">KUF71_007452</name>
</gene>
<feature type="region of interest" description="Disordered" evidence="1">
    <location>
        <begin position="196"/>
        <end position="227"/>
    </location>
</feature>
<keyword evidence="3" id="KW-1185">Reference proteome</keyword>
<dbReference type="EMBL" id="JAHWGI010001427">
    <property type="protein sequence ID" value="KAK3931637.1"/>
    <property type="molecule type" value="Genomic_DNA"/>
</dbReference>
<name>A0AAE1I173_9NEOP</name>
<organism evidence="2 3">
    <name type="scientific">Frankliniella fusca</name>
    <dbReference type="NCBI Taxonomy" id="407009"/>
    <lineage>
        <taxon>Eukaryota</taxon>
        <taxon>Metazoa</taxon>
        <taxon>Ecdysozoa</taxon>
        <taxon>Arthropoda</taxon>
        <taxon>Hexapoda</taxon>
        <taxon>Insecta</taxon>
        <taxon>Pterygota</taxon>
        <taxon>Neoptera</taxon>
        <taxon>Paraneoptera</taxon>
        <taxon>Thysanoptera</taxon>
        <taxon>Terebrantia</taxon>
        <taxon>Thripoidea</taxon>
        <taxon>Thripidae</taxon>
        <taxon>Frankliniella</taxon>
    </lineage>
</organism>
<reference evidence="2" key="1">
    <citation type="submission" date="2021-07" db="EMBL/GenBank/DDBJ databases">
        <authorList>
            <person name="Catto M.A."/>
            <person name="Jacobson A."/>
            <person name="Kennedy G."/>
            <person name="Labadie P."/>
            <person name="Hunt B.G."/>
            <person name="Srinivasan R."/>
        </authorList>
    </citation>
    <scope>NUCLEOTIDE SEQUENCE</scope>
    <source>
        <strain evidence="2">PL_HMW_Pooled</strain>
        <tissue evidence="2">Head</tissue>
    </source>
</reference>
<evidence type="ECO:0000313" key="3">
    <source>
        <dbReference type="Proteomes" id="UP001219518"/>
    </source>
</evidence>
<sequence>MERENTDVLVENEGAMLQYLPMEILILIFRSVGLWELAALTSISSRIHDAALHEIMQRPAPYIVLSRDFVKWDLKTVMEENVGRASLPLSLGPPLSASAPTARAVRVRGALHGRQRPGRCCLPATADDTGSCGGITGRGRKRAENAALQRHHPGAATEISGCPRAPTSDAASFLTNGAAGAFDTWPTATTNGAARAFDTWPAGHNKRRREPSSPGRPQQPTSARVLDSWPSAVRRCARACPGPLLTTCWTSNGWCYTAAPPYAAAEISDMRSGSPRGQRPSVRDAFAAVPTAAACGSIHQLFEARVKHTIKCENCHLNLINIKICECEKRVNQRKSTTVIDGTTYFSDLDEDEEN</sequence>
<reference evidence="2" key="2">
    <citation type="journal article" date="2023" name="BMC Genomics">
        <title>Pest status, molecular evolution, and epigenetic factors derived from the genome assembly of Frankliniella fusca, a thysanopteran phytovirus vector.</title>
        <authorList>
            <person name="Catto M.A."/>
            <person name="Labadie P.E."/>
            <person name="Jacobson A.L."/>
            <person name="Kennedy G.G."/>
            <person name="Srinivasan R."/>
            <person name="Hunt B.G."/>
        </authorList>
    </citation>
    <scope>NUCLEOTIDE SEQUENCE</scope>
    <source>
        <strain evidence="2">PL_HMW_Pooled</strain>
    </source>
</reference>
<accession>A0AAE1I173</accession>
<evidence type="ECO:0000313" key="2">
    <source>
        <dbReference type="EMBL" id="KAK3931637.1"/>
    </source>
</evidence>
<protein>
    <submittedName>
        <fullName evidence="2">Sodium-dependent phosphate transporter 1-A</fullName>
    </submittedName>
</protein>
<dbReference type="AlphaFoldDB" id="A0AAE1I173"/>
<dbReference type="Proteomes" id="UP001219518">
    <property type="component" value="Unassembled WGS sequence"/>
</dbReference>
<proteinExistence type="predicted"/>
<evidence type="ECO:0000256" key="1">
    <source>
        <dbReference type="SAM" id="MobiDB-lite"/>
    </source>
</evidence>